<accession>F6KID0</accession>
<reference evidence="2 3" key="1">
    <citation type="journal article" date="2011" name="PLoS ONE">
        <title>Broad Surveys of DNA Viral Diversity Obtained through Viral Metagenomics of Mosquitoes.</title>
        <authorList>
            <person name="Ng T.F."/>
            <person name="Willner D.L."/>
            <person name="Lim Y.W."/>
            <person name="Schmieder R."/>
            <person name="Chau B."/>
            <person name="Nilsson C."/>
            <person name="Anthony S."/>
            <person name="Ruan Y."/>
            <person name="Rohwer F."/>
            <person name="Breitbart M."/>
        </authorList>
    </citation>
    <scope>NUCLEOTIDE SEQUENCE [LARGE SCALE GENOMIC DNA]</scope>
    <source>
        <strain evidence="2">SDBVL A</strain>
    </source>
</reference>
<protein>
    <submittedName>
        <fullName evidence="2">Uncharacterized protein</fullName>
    </submittedName>
</protein>
<dbReference type="RefSeq" id="YP_010796985.1">
    <property type="nucleotide sequence ID" value="NC_076121.1"/>
</dbReference>
<organism evidence="2 3">
    <name type="scientific">mosquito VEM Anellovirus SDBVL</name>
    <dbReference type="NCBI Taxonomy" id="2847851"/>
    <lineage>
        <taxon>Viruses</taxon>
        <taxon>Monodnaviria</taxon>
        <taxon>Shotokuvirae</taxon>
        <taxon>Commensaviricota</taxon>
        <taxon>Cardeaviricetes</taxon>
        <taxon>Sanitavirales</taxon>
        <taxon>Anelloviridae</taxon>
        <taxon>Aleptorquevirus</taxon>
        <taxon>Aleptorquevirus culic1</taxon>
    </lineage>
</organism>
<evidence type="ECO:0000313" key="3">
    <source>
        <dbReference type="Proteomes" id="UP000175124"/>
    </source>
</evidence>
<proteinExistence type="predicted"/>
<evidence type="ECO:0000256" key="1">
    <source>
        <dbReference type="SAM" id="MobiDB-lite"/>
    </source>
</evidence>
<dbReference type="GeneID" id="80534680"/>
<feature type="region of interest" description="Disordered" evidence="1">
    <location>
        <begin position="96"/>
        <end position="196"/>
    </location>
</feature>
<dbReference type="Proteomes" id="UP000175124">
    <property type="component" value="Segment"/>
</dbReference>
<name>F6KID0_9VIRU</name>
<evidence type="ECO:0000313" key="2">
    <source>
        <dbReference type="EMBL" id="AEF58761.1"/>
    </source>
</evidence>
<feature type="region of interest" description="Disordered" evidence="1">
    <location>
        <begin position="37"/>
        <end position="75"/>
    </location>
</feature>
<feature type="compositionally biased region" description="Low complexity" evidence="1">
    <location>
        <begin position="153"/>
        <end position="164"/>
    </location>
</feature>
<feature type="compositionally biased region" description="Polar residues" evidence="1">
    <location>
        <begin position="64"/>
        <end position="75"/>
    </location>
</feature>
<sequence>MQNTNRPGIGLGLNLSRPEIVTFIINHRPKVTFDLSPPELEPVQTSTQTRSGRPLKRRSIVRMQKTTTSGGSSIQTPFKELLNKLSESQCRQLASALFPKSESRATMRRRRRRRSMLPRRKRTREHETDSDEGSFGDSGSYSSRGGGKRSGSEDTSGSESSSGLDDPDTEQNYPPVRTRLAPIKFSKDCRPLGPWM</sequence>
<dbReference type="EMBL" id="HQ335082">
    <property type="protein sequence ID" value="AEF58761.1"/>
    <property type="molecule type" value="Genomic_DNA"/>
</dbReference>
<dbReference type="KEGG" id="vg:80534680"/>
<feature type="compositionally biased region" description="Basic residues" evidence="1">
    <location>
        <begin position="106"/>
        <end position="123"/>
    </location>
</feature>
<keyword evidence="3" id="KW-1185">Reference proteome</keyword>